<keyword evidence="1" id="KW-0175">Coiled coil</keyword>
<feature type="coiled-coil region" evidence="1">
    <location>
        <begin position="20"/>
        <end position="54"/>
    </location>
</feature>
<keyword evidence="3" id="KW-0472">Membrane</keyword>
<proteinExistence type="predicted"/>
<feature type="compositionally biased region" description="Pro residues" evidence="2">
    <location>
        <begin position="90"/>
        <end position="103"/>
    </location>
</feature>
<protein>
    <submittedName>
        <fullName evidence="4">Uncharacterized protein</fullName>
    </submittedName>
</protein>
<gene>
    <name evidence="4" type="ORF">Tchl_0646</name>
</gene>
<dbReference type="Proteomes" id="UP000185739">
    <property type="component" value="Chromosome"/>
</dbReference>
<keyword evidence="5" id="KW-1185">Reference proteome</keyword>
<feature type="transmembrane region" description="Helical" evidence="3">
    <location>
        <begin position="115"/>
        <end position="134"/>
    </location>
</feature>
<evidence type="ECO:0000256" key="3">
    <source>
        <dbReference type="SAM" id="Phobius"/>
    </source>
</evidence>
<sequence>MSGTAATDADARARELTAAIERSLAAENELLARIRNLEEARSELERRIAAAIHASPATAAAPTPSDAALAAAPAAAPTPSDAALAAAPATAPPRPAPPSPIPASTPTASPGSGDAYLPGALAAVALLLAGWVWMRRRRDAAFAPAPAASATWTPDAGSVTSPAPEPGAAPSALDWSAHGETHQPATPSAEPNSEEHKSAVELADIMMSFGRMHGAAETLAEFIRGNPRQAVTPWLKLLEVYRAAGLRIEFDTIAKELNKTFNVNVVTWQNYDELRASTTSIEAMPHIVRNLQRSWRTPACQLYLQQLLRDNREGTRAGFPFTVIDEILLLSAILDDELGPCQAVPDAAPLPPA</sequence>
<feature type="region of interest" description="Disordered" evidence="2">
    <location>
        <begin position="80"/>
        <end position="110"/>
    </location>
</feature>
<evidence type="ECO:0000313" key="4">
    <source>
        <dbReference type="EMBL" id="APR03510.1"/>
    </source>
</evidence>
<name>A0A1L6FA19_9RHOO</name>
<keyword evidence="3" id="KW-0812">Transmembrane</keyword>
<feature type="region of interest" description="Disordered" evidence="2">
    <location>
        <begin position="145"/>
        <end position="196"/>
    </location>
</feature>
<feature type="compositionally biased region" description="Low complexity" evidence="2">
    <location>
        <begin position="80"/>
        <end position="89"/>
    </location>
</feature>
<dbReference type="EMBL" id="CP018839">
    <property type="protein sequence ID" value="APR03510.1"/>
    <property type="molecule type" value="Genomic_DNA"/>
</dbReference>
<keyword evidence="3" id="KW-1133">Transmembrane helix</keyword>
<evidence type="ECO:0000313" key="5">
    <source>
        <dbReference type="Proteomes" id="UP000185739"/>
    </source>
</evidence>
<dbReference type="KEGG" id="tcl:Tchl_0646"/>
<organism evidence="4 5">
    <name type="scientific">Thauera chlorobenzoica</name>
    <dbReference type="NCBI Taxonomy" id="96773"/>
    <lineage>
        <taxon>Bacteria</taxon>
        <taxon>Pseudomonadati</taxon>
        <taxon>Pseudomonadota</taxon>
        <taxon>Betaproteobacteria</taxon>
        <taxon>Rhodocyclales</taxon>
        <taxon>Zoogloeaceae</taxon>
        <taxon>Thauera</taxon>
    </lineage>
</organism>
<evidence type="ECO:0000256" key="1">
    <source>
        <dbReference type="SAM" id="Coils"/>
    </source>
</evidence>
<evidence type="ECO:0000256" key="2">
    <source>
        <dbReference type="SAM" id="MobiDB-lite"/>
    </source>
</evidence>
<dbReference type="STRING" id="96773.Tchl_0646"/>
<accession>A0A1L6FA19</accession>
<feature type="compositionally biased region" description="Low complexity" evidence="2">
    <location>
        <begin position="145"/>
        <end position="156"/>
    </location>
</feature>
<dbReference type="AlphaFoldDB" id="A0A1L6FA19"/>
<reference evidence="4 5" key="1">
    <citation type="submission" date="2016-12" db="EMBL/GenBank/DDBJ databases">
        <title>Complete genome sequence of Thauera chlorobenzoica, a Betaproteobacterium degrading haloaromatics anaerobically to CO2 and halides.</title>
        <authorList>
            <person name="Goris T."/>
            <person name="Mergelsberg M."/>
            <person name="Boll M."/>
        </authorList>
    </citation>
    <scope>NUCLEOTIDE SEQUENCE [LARGE SCALE GENOMIC DNA]</scope>
    <source>
        <strain evidence="4 5">3CB1</strain>
    </source>
</reference>